<keyword evidence="4 16" id="KW-0808">Transferase</keyword>
<dbReference type="Gene3D" id="3.90.1480.20">
    <property type="entry name" value="Glycosyl transferase family 29"/>
    <property type="match status" value="2"/>
</dbReference>
<keyword evidence="12" id="KW-1015">Disulfide bond</keyword>
<keyword evidence="3 16" id="KW-0328">Glycosyltransferase</keyword>
<name>Q50J44_TAKRU</name>
<evidence type="ECO:0000256" key="2">
    <source>
        <dbReference type="ARBA" id="ARBA00006003"/>
    </source>
</evidence>
<evidence type="ECO:0000256" key="12">
    <source>
        <dbReference type="ARBA" id="ARBA00023157"/>
    </source>
</evidence>
<comment type="subcellular location">
    <subcellularLocation>
        <location evidence="1">Golgi apparatus membrane</location>
        <topology evidence="1">Single-pass type II membrane protein</topology>
    </subcellularLocation>
</comment>
<dbReference type="GO" id="GO:0000139">
    <property type="term" value="C:Golgi membrane"/>
    <property type="evidence" value="ECO:0007669"/>
    <property type="project" value="UniProtKB-SubCell"/>
</dbReference>
<dbReference type="InterPro" id="IPR001675">
    <property type="entry name" value="Glyco_trans_29"/>
</dbReference>
<comment type="catalytic activity">
    <reaction evidence="14">
        <text>a ganglioside GM1b (d18:1(4E)) + CMP-N-acetyl-beta-neuraminate = a ganglioside GD1alpha (d18:1(4E)) + CMP + H(+)</text>
        <dbReference type="Rhea" id="RHEA:41968"/>
        <dbReference type="ChEBI" id="CHEBI:15378"/>
        <dbReference type="ChEBI" id="CHEBI:57812"/>
        <dbReference type="ChEBI" id="CHEBI:60377"/>
        <dbReference type="ChEBI" id="CHEBI:78568"/>
        <dbReference type="ChEBI" id="CHEBI:78569"/>
    </reaction>
    <physiologicalReaction direction="left-to-right" evidence="14">
        <dbReference type="Rhea" id="RHEA:41969"/>
    </physiologicalReaction>
</comment>
<evidence type="ECO:0000256" key="5">
    <source>
        <dbReference type="ARBA" id="ARBA00022692"/>
    </source>
</evidence>
<evidence type="ECO:0000256" key="15">
    <source>
        <dbReference type="PIRSR" id="PIRSR005557-2"/>
    </source>
</evidence>
<evidence type="ECO:0000313" key="16">
    <source>
        <dbReference type="EMBL" id="CAG29210.1"/>
    </source>
</evidence>
<keyword evidence="13" id="KW-0325">Glycoprotein</keyword>
<evidence type="ECO:0000256" key="3">
    <source>
        <dbReference type="ARBA" id="ARBA00022676"/>
    </source>
</evidence>
<protein>
    <submittedName>
        <fullName evidence="16">Alpha-2,6-sialyltransferase</fullName>
    </submittedName>
</protein>
<keyword evidence="10" id="KW-0443">Lipid metabolism</keyword>
<evidence type="ECO:0000256" key="1">
    <source>
        <dbReference type="ARBA" id="ARBA00004323"/>
    </source>
</evidence>
<evidence type="ECO:0000256" key="7">
    <source>
        <dbReference type="ARBA" id="ARBA00022981"/>
    </source>
</evidence>
<evidence type="ECO:0000256" key="8">
    <source>
        <dbReference type="ARBA" id="ARBA00022989"/>
    </source>
</evidence>
<feature type="non-terminal residue" evidence="16">
    <location>
        <position position="311"/>
    </location>
</feature>
<accession>Q50J44</accession>
<evidence type="ECO:0000256" key="6">
    <source>
        <dbReference type="ARBA" id="ARBA00022968"/>
    </source>
</evidence>
<dbReference type="InterPro" id="IPR012163">
    <property type="entry name" value="Sialyl_trans"/>
</dbReference>
<keyword evidence="7" id="KW-0730">Sialic acid</keyword>
<dbReference type="EMBL" id="AJ705088">
    <property type="protein sequence ID" value="CAG29210.1"/>
    <property type="molecule type" value="mRNA"/>
</dbReference>
<dbReference type="PANTHER" id="PTHR45906">
    <property type="entry name" value="ALPHA-N-ACETYL-NEURAMINYL-2,3-BETA-GALACTOSYL-1, 3-N-ACETYL-GALACTOSAMINIDE ALPHA-2,6-SIALYLTRANSFERASE-LIKE"/>
    <property type="match status" value="1"/>
</dbReference>
<dbReference type="GO" id="GO:0001665">
    <property type="term" value="F:alpha-N-acetylgalactosaminide alpha-2,6-sialyltransferase activity"/>
    <property type="evidence" value="ECO:0007669"/>
    <property type="project" value="TreeGrafter"/>
</dbReference>
<keyword evidence="8" id="KW-1133">Transmembrane helix</keyword>
<sequence length="311" mass="35232">MRITPGRKRQQFLAVHCNQCALVSSSGQMLGAGLGEEIDKIQCVIRMNNAPTAGYEEDVGSLTSLRVVSHTSVPLLQFLAVHCNQCALVSSSGQMLGAGLGEEIDKIQCVIRMNNAPTAGYEEDVGSLTSLRVVSHTSVPLLVKNELYYFHQAANTTYVFWGPDSKMRQDGKGQIFNVLLKIAKKYPNVKMYSMTSEKIKYCDQVFQNETGKNRMKTGAFLSTGFFTMILALNVCDSIQIYGMINDNHCSQENRSLVPYHYYEQNRVEECRMYRVHEHKKRGGHRFITEKAIYAKWAKWHKIVFKHPAWSL</sequence>
<dbReference type="GO" id="GO:0001574">
    <property type="term" value="P:ganglioside biosynthetic process"/>
    <property type="evidence" value="ECO:0007669"/>
    <property type="project" value="TreeGrafter"/>
</dbReference>
<feature type="disulfide bond" evidence="15">
    <location>
        <begin position="86"/>
        <end position="235"/>
    </location>
</feature>
<dbReference type="PIRSF" id="PIRSF005557">
    <property type="entry name" value="Sialyl_trans"/>
    <property type="match status" value="1"/>
</dbReference>
<keyword evidence="5" id="KW-0812">Transmembrane</keyword>
<dbReference type="Pfam" id="PF00777">
    <property type="entry name" value="Glyco_transf_29"/>
    <property type="match status" value="2"/>
</dbReference>
<evidence type="ECO:0000256" key="11">
    <source>
        <dbReference type="ARBA" id="ARBA00023136"/>
    </source>
</evidence>
<dbReference type="AlphaFoldDB" id="Q50J44"/>
<evidence type="ECO:0000256" key="14">
    <source>
        <dbReference type="ARBA" id="ARBA00043744"/>
    </source>
</evidence>
<evidence type="ECO:0000256" key="13">
    <source>
        <dbReference type="ARBA" id="ARBA00023180"/>
    </source>
</evidence>
<proteinExistence type="evidence at transcript level"/>
<organism evidence="16">
    <name type="scientific">Takifugu rubripes</name>
    <name type="common">Japanese pufferfish</name>
    <name type="synonym">Fugu rubripes</name>
    <dbReference type="NCBI Taxonomy" id="31033"/>
    <lineage>
        <taxon>Eukaryota</taxon>
        <taxon>Metazoa</taxon>
        <taxon>Chordata</taxon>
        <taxon>Craniata</taxon>
        <taxon>Vertebrata</taxon>
        <taxon>Euteleostomi</taxon>
        <taxon>Actinopterygii</taxon>
        <taxon>Neopterygii</taxon>
        <taxon>Teleostei</taxon>
        <taxon>Neoteleostei</taxon>
        <taxon>Acanthomorphata</taxon>
        <taxon>Eupercaria</taxon>
        <taxon>Tetraodontiformes</taxon>
        <taxon>Tetradontoidea</taxon>
        <taxon>Tetraodontidae</taxon>
        <taxon>Takifugu</taxon>
    </lineage>
</organism>
<keyword evidence="11" id="KW-0472">Membrane</keyword>
<reference evidence="16" key="1">
    <citation type="submission" date="2004-05" db="EMBL/GenBank/DDBJ databases">
        <title>Phylogeny of sialyltransferases.</title>
        <authorList>
            <person name="Lehmann F."/>
        </authorList>
    </citation>
    <scope>NUCLEOTIDE SEQUENCE</scope>
</reference>
<dbReference type="InterPro" id="IPR038578">
    <property type="entry name" value="GT29-like_sf"/>
</dbReference>
<keyword evidence="9" id="KW-0333">Golgi apparatus</keyword>
<evidence type="ECO:0000256" key="9">
    <source>
        <dbReference type="ARBA" id="ARBA00023034"/>
    </source>
</evidence>
<evidence type="ECO:0000256" key="4">
    <source>
        <dbReference type="ARBA" id="ARBA00022679"/>
    </source>
</evidence>
<dbReference type="PANTHER" id="PTHR45906:SF4">
    <property type="entry name" value="ALPHA-N-ACETYL-NEURAMINYL-2,3-BETA-GALACTOSYL-1,3-N-ACETYL-GALACTOSAMINIDE ALPHA-2,6-SIALYLTRANSFERASE"/>
    <property type="match status" value="1"/>
</dbReference>
<gene>
    <name evidence="16" type="primary">st6GalNAc III</name>
</gene>
<dbReference type="GO" id="GO:0009311">
    <property type="term" value="P:oligosaccharide metabolic process"/>
    <property type="evidence" value="ECO:0007669"/>
    <property type="project" value="TreeGrafter"/>
</dbReference>
<evidence type="ECO:0000256" key="10">
    <source>
        <dbReference type="ARBA" id="ARBA00023098"/>
    </source>
</evidence>
<comment type="similarity">
    <text evidence="2">Belongs to the glycosyltransferase 29 family.</text>
</comment>
<keyword evidence="6" id="KW-0735">Signal-anchor</keyword>